<dbReference type="Pfam" id="PF00069">
    <property type="entry name" value="Pkinase"/>
    <property type="match status" value="1"/>
</dbReference>
<sequence length="186" mass="21876">MYIAHRDVKPENVVIMKGHDILVTQQSCDEQKKQKQKQRMRVKLIDFGSGITLQDEKDWNKILTECSGTLNYMSPERYKPYVLWQAYASDVWSVGVICYEMLFRKRLFALSNSPSALKKQVTSGAWTFPEHCQHHLAEHFIQSLLTLRPNHRCTARHALKHPFLSRHYYQSSSAWQQDLYTYLPKS</sequence>
<dbReference type="InterPro" id="IPR011009">
    <property type="entry name" value="Kinase-like_dom_sf"/>
</dbReference>
<evidence type="ECO:0000313" key="3">
    <source>
        <dbReference type="Proteomes" id="UP000023152"/>
    </source>
</evidence>
<dbReference type="InterPro" id="IPR008271">
    <property type="entry name" value="Ser/Thr_kinase_AS"/>
</dbReference>
<dbReference type="EMBL" id="ASPP01023995">
    <property type="protein sequence ID" value="ETO09578.1"/>
    <property type="molecule type" value="Genomic_DNA"/>
</dbReference>
<dbReference type="OrthoDB" id="10252171at2759"/>
<accession>X6M6F9</accession>
<gene>
    <name evidence="2" type="ORF">RFI_27798</name>
</gene>
<evidence type="ECO:0000259" key="1">
    <source>
        <dbReference type="PROSITE" id="PS50011"/>
    </source>
</evidence>
<dbReference type="GO" id="GO:0005634">
    <property type="term" value="C:nucleus"/>
    <property type="evidence" value="ECO:0007669"/>
    <property type="project" value="TreeGrafter"/>
</dbReference>
<feature type="domain" description="Protein kinase" evidence="1">
    <location>
        <begin position="1"/>
        <end position="164"/>
    </location>
</feature>
<dbReference type="Proteomes" id="UP000023152">
    <property type="component" value="Unassembled WGS sequence"/>
</dbReference>
<comment type="caution">
    <text evidence="2">The sequence shown here is derived from an EMBL/GenBank/DDBJ whole genome shotgun (WGS) entry which is preliminary data.</text>
</comment>
<name>X6M6F9_RETFI</name>
<dbReference type="SMART" id="SM00220">
    <property type="entry name" value="S_TKc"/>
    <property type="match status" value="1"/>
</dbReference>
<keyword evidence="3" id="KW-1185">Reference proteome</keyword>
<proteinExistence type="predicted"/>
<evidence type="ECO:0000313" key="2">
    <source>
        <dbReference type="EMBL" id="ETO09578.1"/>
    </source>
</evidence>
<protein>
    <recommendedName>
        <fullName evidence="1">Protein kinase domain-containing protein</fullName>
    </recommendedName>
</protein>
<dbReference type="Gene3D" id="1.10.510.10">
    <property type="entry name" value="Transferase(Phosphotransferase) domain 1"/>
    <property type="match status" value="1"/>
</dbReference>
<dbReference type="AlphaFoldDB" id="X6M6F9"/>
<dbReference type="InterPro" id="IPR000719">
    <property type="entry name" value="Prot_kinase_dom"/>
</dbReference>
<organism evidence="2 3">
    <name type="scientific">Reticulomyxa filosa</name>
    <dbReference type="NCBI Taxonomy" id="46433"/>
    <lineage>
        <taxon>Eukaryota</taxon>
        <taxon>Sar</taxon>
        <taxon>Rhizaria</taxon>
        <taxon>Retaria</taxon>
        <taxon>Foraminifera</taxon>
        <taxon>Monothalamids</taxon>
        <taxon>Reticulomyxidae</taxon>
        <taxon>Reticulomyxa</taxon>
    </lineage>
</organism>
<dbReference type="GO" id="GO:0004674">
    <property type="term" value="F:protein serine/threonine kinase activity"/>
    <property type="evidence" value="ECO:0007669"/>
    <property type="project" value="TreeGrafter"/>
</dbReference>
<dbReference type="PANTHER" id="PTHR44167">
    <property type="entry name" value="OVARIAN-SPECIFIC SERINE/THREONINE-PROTEIN KINASE LOK-RELATED"/>
    <property type="match status" value="1"/>
</dbReference>
<dbReference type="GO" id="GO:0044773">
    <property type="term" value="P:mitotic DNA damage checkpoint signaling"/>
    <property type="evidence" value="ECO:0007669"/>
    <property type="project" value="TreeGrafter"/>
</dbReference>
<dbReference type="SUPFAM" id="SSF56112">
    <property type="entry name" value="Protein kinase-like (PK-like)"/>
    <property type="match status" value="1"/>
</dbReference>
<dbReference type="GO" id="GO:0005524">
    <property type="term" value="F:ATP binding"/>
    <property type="evidence" value="ECO:0007669"/>
    <property type="project" value="InterPro"/>
</dbReference>
<reference evidence="2 3" key="1">
    <citation type="journal article" date="2013" name="Curr. Biol.">
        <title>The Genome of the Foraminiferan Reticulomyxa filosa.</title>
        <authorList>
            <person name="Glockner G."/>
            <person name="Hulsmann N."/>
            <person name="Schleicher M."/>
            <person name="Noegel A.A."/>
            <person name="Eichinger L."/>
            <person name="Gallinger C."/>
            <person name="Pawlowski J."/>
            <person name="Sierra R."/>
            <person name="Euteneuer U."/>
            <person name="Pillet L."/>
            <person name="Moustafa A."/>
            <person name="Platzer M."/>
            <person name="Groth M."/>
            <person name="Szafranski K."/>
            <person name="Schliwa M."/>
        </authorList>
    </citation>
    <scope>NUCLEOTIDE SEQUENCE [LARGE SCALE GENOMIC DNA]</scope>
</reference>
<dbReference type="PROSITE" id="PS50011">
    <property type="entry name" value="PROTEIN_KINASE_DOM"/>
    <property type="match status" value="1"/>
</dbReference>
<dbReference type="PROSITE" id="PS00108">
    <property type="entry name" value="PROTEIN_KINASE_ST"/>
    <property type="match status" value="1"/>
</dbReference>
<dbReference type="PANTHER" id="PTHR44167:SF18">
    <property type="entry name" value="PROTEIN KINASE DOMAIN-CONTAINING PROTEIN"/>
    <property type="match status" value="1"/>
</dbReference>
<dbReference type="GO" id="GO:0005737">
    <property type="term" value="C:cytoplasm"/>
    <property type="evidence" value="ECO:0007669"/>
    <property type="project" value="TreeGrafter"/>
</dbReference>